<evidence type="ECO:0000259" key="7">
    <source>
        <dbReference type="PROSITE" id="PS51186"/>
    </source>
</evidence>
<name>A0A0C9W4Q4_SPHS4</name>
<dbReference type="OrthoDB" id="30840at2759"/>
<dbReference type="InterPro" id="IPR007515">
    <property type="entry name" value="Mss4"/>
</dbReference>
<feature type="region of interest" description="Disordered" evidence="6">
    <location>
        <begin position="253"/>
        <end position="272"/>
    </location>
</feature>
<evidence type="ECO:0000256" key="6">
    <source>
        <dbReference type="SAM" id="MobiDB-lite"/>
    </source>
</evidence>
<dbReference type="CDD" id="cd04301">
    <property type="entry name" value="NAT_SF"/>
    <property type="match status" value="1"/>
</dbReference>
<dbReference type="InterPro" id="IPR016181">
    <property type="entry name" value="Acyl_CoA_acyltransferase"/>
</dbReference>
<evidence type="ECO:0000313" key="9">
    <source>
        <dbReference type="Proteomes" id="UP000054279"/>
    </source>
</evidence>
<dbReference type="PANTHER" id="PTHR10908">
    <property type="entry name" value="SEROTONIN N-ACETYLTRANSFERASE"/>
    <property type="match status" value="1"/>
</dbReference>
<dbReference type="PROSITE" id="PS51796">
    <property type="entry name" value="MSS4"/>
    <property type="match status" value="1"/>
</dbReference>
<evidence type="ECO:0000256" key="5">
    <source>
        <dbReference type="ARBA" id="ARBA00023315"/>
    </source>
</evidence>
<gene>
    <name evidence="8" type="ORF">M422DRAFT_248496</name>
</gene>
<keyword evidence="1" id="KW-0813">Transport</keyword>
<dbReference type="Proteomes" id="UP000054279">
    <property type="component" value="Unassembled WGS sequence"/>
</dbReference>
<dbReference type="PROSITE" id="PS51186">
    <property type="entry name" value="GNAT"/>
    <property type="match status" value="1"/>
</dbReference>
<dbReference type="InterPro" id="IPR011057">
    <property type="entry name" value="Mss4-like_sf"/>
</dbReference>
<evidence type="ECO:0000256" key="4">
    <source>
        <dbReference type="ARBA" id="ARBA00022927"/>
    </source>
</evidence>
<keyword evidence="9" id="KW-1185">Reference proteome</keyword>
<dbReference type="Gene3D" id="2.170.150.10">
    <property type="entry name" value="Metal Binding Protein, Guanine Nucleotide Exchange Factor, Chain A"/>
    <property type="match status" value="1"/>
</dbReference>
<dbReference type="EMBL" id="KN837100">
    <property type="protein sequence ID" value="KIJ47910.1"/>
    <property type="molecule type" value="Genomic_DNA"/>
</dbReference>
<dbReference type="SUPFAM" id="SSF51316">
    <property type="entry name" value="Mss4-like"/>
    <property type="match status" value="1"/>
</dbReference>
<proteinExistence type="predicted"/>
<dbReference type="InterPro" id="IPR000182">
    <property type="entry name" value="GNAT_dom"/>
</dbReference>
<feature type="compositionally biased region" description="Pro residues" evidence="6">
    <location>
        <begin position="263"/>
        <end position="272"/>
    </location>
</feature>
<dbReference type="AlphaFoldDB" id="A0A0C9W4Q4"/>
<dbReference type="InterPro" id="IPR011323">
    <property type="entry name" value="Mss4/transl-control_tumour"/>
</dbReference>
<organism evidence="8 9">
    <name type="scientific">Sphaerobolus stellatus (strain SS14)</name>
    <dbReference type="NCBI Taxonomy" id="990650"/>
    <lineage>
        <taxon>Eukaryota</taxon>
        <taxon>Fungi</taxon>
        <taxon>Dikarya</taxon>
        <taxon>Basidiomycota</taxon>
        <taxon>Agaricomycotina</taxon>
        <taxon>Agaricomycetes</taxon>
        <taxon>Phallomycetidae</taxon>
        <taxon>Geastrales</taxon>
        <taxon>Sphaerobolaceae</taxon>
        <taxon>Sphaerobolus</taxon>
    </lineage>
</organism>
<keyword evidence="3" id="KW-0808">Transferase</keyword>
<protein>
    <recommendedName>
        <fullName evidence="7">N-acetyltransferase domain-containing protein</fullName>
    </recommendedName>
</protein>
<feature type="domain" description="N-acetyltransferase" evidence="7">
    <location>
        <begin position="9"/>
        <end position="173"/>
    </location>
</feature>
<dbReference type="PANTHER" id="PTHR10908:SF0">
    <property type="entry name" value="SEROTONIN N-ACETYLTRANSFERASE"/>
    <property type="match status" value="1"/>
</dbReference>
<dbReference type="GO" id="GO:0005085">
    <property type="term" value="F:guanyl-nucleotide exchange factor activity"/>
    <property type="evidence" value="ECO:0007669"/>
    <property type="project" value="UniProtKB-KW"/>
</dbReference>
<reference evidence="8 9" key="1">
    <citation type="submission" date="2014-06" db="EMBL/GenBank/DDBJ databases">
        <title>Evolutionary Origins and Diversification of the Mycorrhizal Mutualists.</title>
        <authorList>
            <consortium name="DOE Joint Genome Institute"/>
            <consortium name="Mycorrhizal Genomics Consortium"/>
            <person name="Kohler A."/>
            <person name="Kuo A."/>
            <person name="Nagy L.G."/>
            <person name="Floudas D."/>
            <person name="Copeland A."/>
            <person name="Barry K.W."/>
            <person name="Cichocki N."/>
            <person name="Veneault-Fourrey C."/>
            <person name="LaButti K."/>
            <person name="Lindquist E.A."/>
            <person name="Lipzen A."/>
            <person name="Lundell T."/>
            <person name="Morin E."/>
            <person name="Murat C."/>
            <person name="Riley R."/>
            <person name="Ohm R."/>
            <person name="Sun H."/>
            <person name="Tunlid A."/>
            <person name="Henrissat B."/>
            <person name="Grigoriev I.V."/>
            <person name="Hibbett D.S."/>
            <person name="Martin F."/>
        </authorList>
    </citation>
    <scope>NUCLEOTIDE SEQUENCE [LARGE SCALE GENOMIC DNA]</scope>
    <source>
        <strain evidence="8 9">SS14</strain>
    </source>
</reference>
<dbReference type="Pfam" id="PF04421">
    <property type="entry name" value="Mss4"/>
    <property type="match status" value="1"/>
</dbReference>
<sequence>MSPNLPQDLFFDYVTADEVGLAHEIEQKAFPPEEVGSLEAFKKRQAVAPKLFLGAFTAPRTLIGYANATLANSSTLTHESMSEHDANGTSVCIHSLAVIASFRRRGVATALMEEYIRQLREDPQVGGAVVERILLICHENLMKLYEGVGFVLKGRSSVVHGPDPWFEMGIDLADSVPPYPETLQQAAHSSIPPNILAALTSSSRNRPTARPYASFGSSELVSAEGENAFDILCPRSGCGSIILKAGAGKLRKGPSFELEPTDRTPPAPLERLPSPPTEISWWLVTPSPMAFENIGFSRPINSSTGPSEPKIKLLACAECDLGAFGWSKEGGTEFWLAASRVGYRE</sequence>
<keyword evidence="4" id="KW-0653">Protein transport</keyword>
<evidence type="ECO:0000256" key="2">
    <source>
        <dbReference type="ARBA" id="ARBA00022658"/>
    </source>
</evidence>
<dbReference type="SUPFAM" id="SSF55729">
    <property type="entry name" value="Acyl-CoA N-acyltransferases (Nat)"/>
    <property type="match status" value="1"/>
</dbReference>
<dbReference type="GO" id="GO:0005737">
    <property type="term" value="C:cytoplasm"/>
    <property type="evidence" value="ECO:0007669"/>
    <property type="project" value="TreeGrafter"/>
</dbReference>
<dbReference type="InterPro" id="IPR051635">
    <property type="entry name" value="SNAT-like"/>
</dbReference>
<evidence type="ECO:0000256" key="3">
    <source>
        <dbReference type="ARBA" id="ARBA00022679"/>
    </source>
</evidence>
<dbReference type="GO" id="GO:0007264">
    <property type="term" value="P:small GTPase-mediated signal transduction"/>
    <property type="evidence" value="ECO:0007669"/>
    <property type="project" value="InterPro"/>
</dbReference>
<dbReference type="GO" id="GO:0015031">
    <property type="term" value="P:protein transport"/>
    <property type="evidence" value="ECO:0007669"/>
    <property type="project" value="UniProtKB-KW"/>
</dbReference>
<accession>A0A0C9W4Q4</accession>
<evidence type="ECO:0000256" key="1">
    <source>
        <dbReference type="ARBA" id="ARBA00022448"/>
    </source>
</evidence>
<keyword evidence="5" id="KW-0012">Acyltransferase</keyword>
<dbReference type="HOGENOM" id="CLU_070381_0_0_1"/>
<evidence type="ECO:0000313" key="8">
    <source>
        <dbReference type="EMBL" id="KIJ47910.1"/>
    </source>
</evidence>
<keyword evidence="2" id="KW-0344">Guanine-nucleotide releasing factor</keyword>
<dbReference type="GO" id="GO:0004059">
    <property type="term" value="F:aralkylamine N-acetyltransferase activity"/>
    <property type="evidence" value="ECO:0007669"/>
    <property type="project" value="TreeGrafter"/>
</dbReference>
<dbReference type="Gene3D" id="3.40.630.30">
    <property type="match status" value="1"/>
</dbReference>
<dbReference type="Pfam" id="PF00583">
    <property type="entry name" value="Acetyltransf_1"/>
    <property type="match status" value="1"/>
</dbReference>